<sequence length="72" mass="8291">MLVEEFLKPLNMSHDELAEAMGICKQDIEDIICGLRRVTDDEARVLAAIFGTDEDFWSNLETLQGYQEQRQT</sequence>
<organism evidence="2 3">
    <name type="scientific">Buttiauxella agrestis ATCC 33320</name>
    <dbReference type="NCBI Taxonomy" id="1006004"/>
    <lineage>
        <taxon>Bacteria</taxon>
        <taxon>Pseudomonadati</taxon>
        <taxon>Pseudomonadota</taxon>
        <taxon>Gammaproteobacteria</taxon>
        <taxon>Enterobacterales</taxon>
        <taxon>Enterobacteriaceae</taxon>
        <taxon>Buttiauxella</taxon>
    </lineage>
</organism>
<dbReference type="GO" id="GO:0003677">
    <property type="term" value="F:DNA binding"/>
    <property type="evidence" value="ECO:0007669"/>
    <property type="project" value="UniProtKB-KW"/>
</dbReference>
<protein>
    <submittedName>
        <fullName evidence="2">Plasmid maintenance system antidote protein</fullName>
    </submittedName>
</protein>
<name>A0A085G7S2_9ENTR</name>
<dbReference type="STRING" id="1006004.GBAG_3045"/>
<dbReference type="SUPFAM" id="SSF47413">
    <property type="entry name" value="lambda repressor-like DNA-binding domains"/>
    <property type="match status" value="1"/>
</dbReference>
<evidence type="ECO:0000313" key="3">
    <source>
        <dbReference type="Proteomes" id="UP000028653"/>
    </source>
</evidence>
<dbReference type="InterPro" id="IPR010982">
    <property type="entry name" value="Lambda_DNA-bd_dom_sf"/>
</dbReference>
<dbReference type="InterPro" id="IPR013430">
    <property type="entry name" value="Toxin_antidote_HigA"/>
</dbReference>
<comment type="caution">
    <text evidence="2">The sequence shown here is derived from an EMBL/GenBank/DDBJ whole genome shotgun (WGS) entry which is preliminary data.</text>
</comment>
<dbReference type="PANTHER" id="PTHR36924:SF1">
    <property type="entry name" value="ANTITOXIN HIGA-1"/>
    <property type="match status" value="1"/>
</dbReference>
<evidence type="ECO:0000313" key="2">
    <source>
        <dbReference type="EMBL" id="KFC79767.1"/>
    </source>
</evidence>
<reference evidence="2 3" key="1">
    <citation type="submission" date="2014-05" db="EMBL/GenBank/DDBJ databases">
        <title>ATOL: Assembling a taxonomically balanced genome-scale reconstruction of the evolutionary history of the Enterobacteriaceae.</title>
        <authorList>
            <person name="Plunkett G.III."/>
            <person name="Neeno-Eckwall E.C."/>
            <person name="Glasner J.D."/>
            <person name="Perna N.T."/>
        </authorList>
    </citation>
    <scope>NUCLEOTIDE SEQUENCE [LARGE SCALE GENOMIC DNA]</scope>
    <source>
        <strain evidence="2 3">ATCC 33320</strain>
    </source>
</reference>
<dbReference type="NCBIfam" id="TIGR02607">
    <property type="entry name" value="antidote_HigA"/>
    <property type="match status" value="1"/>
</dbReference>
<keyword evidence="3" id="KW-1185">Reference proteome</keyword>
<gene>
    <name evidence="2" type="ORF">GBAG_3045</name>
</gene>
<dbReference type="InterPro" id="IPR001387">
    <property type="entry name" value="Cro/C1-type_HTH"/>
</dbReference>
<proteinExistence type="predicted"/>
<accession>A0A085G7S2</accession>
<dbReference type="Proteomes" id="UP000028653">
    <property type="component" value="Unassembled WGS sequence"/>
</dbReference>
<evidence type="ECO:0000256" key="1">
    <source>
        <dbReference type="ARBA" id="ARBA00023125"/>
    </source>
</evidence>
<dbReference type="AlphaFoldDB" id="A0A085G7S2"/>
<keyword evidence="1" id="KW-0238">DNA-binding</keyword>
<dbReference type="EMBL" id="JMPI01000050">
    <property type="protein sequence ID" value="KFC79767.1"/>
    <property type="molecule type" value="Genomic_DNA"/>
</dbReference>
<dbReference type="Gene3D" id="1.10.260.40">
    <property type="entry name" value="lambda repressor-like DNA-binding domains"/>
    <property type="match status" value="1"/>
</dbReference>
<dbReference type="PANTHER" id="PTHR36924">
    <property type="entry name" value="ANTITOXIN HIGA-1"/>
    <property type="match status" value="1"/>
</dbReference>
<dbReference type="CDD" id="cd00093">
    <property type="entry name" value="HTH_XRE"/>
    <property type="match status" value="1"/>
</dbReference>
<dbReference type="eggNOG" id="COG3093">
    <property type="taxonomic scope" value="Bacteria"/>
</dbReference>